<evidence type="ECO:0000256" key="5">
    <source>
        <dbReference type="RuleBase" id="RU003476"/>
    </source>
</evidence>
<dbReference type="GO" id="GO:0016787">
    <property type="term" value="F:hydrolase activity"/>
    <property type="evidence" value="ECO:0007669"/>
    <property type="project" value="UniProtKB-KW"/>
</dbReference>
<dbReference type="CDD" id="cd07067">
    <property type="entry name" value="HP_PGM_like"/>
    <property type="match status" value="1"/>
</dbReference>
<reference evidence="7" key="2">
    <citation type="submission" date="2020-09" db="EMBL/GenBank/DDBJ databases">
        <authorList>
            <person name="Sun Q."/>
            <person name="Zhou Y."/>
        </authorList>
    </citation>
    <scope>NUCLEOTIDE SEQUENCE</scope>
    <source>
        <strain evidence="7">CGMCC 1.15478</strain>
    </source>
</reference>
<dbReference type="SUPFAM" id="SSF53254">
    <property type="entry name" value="Phosphoglycerate mutase-like"/>
    <property type="match status" value="1"/>
</dbReference>
<dbReference type="PROSITE" id="PS00893">
    <property type="entry name" value="NUDIX_BOX"/>
    <property type="match status" value="1"/>
</dbReference>
<gene>
    <name evidence="7" type="ORF">GCM10011410_00580</name>
</gene>
<dbReference type="InterPro" id="IPR015797">
    <property type="entry name" value="NUDIX_hydrolase-like_dom_sf"/>
</dbReference>
<dbReference type="Pfam" id="PF00300">
    <property type="entry name" value="His_Phos_1"/>
    <property type="match status" value="1"/>
</dbReference>
<evidence type="ECO:0000256" key="4">
    <source>
        <dbReference type="ARBA" id="ARBA00022842"/>
    </source>
</evidence>
<dbReference type="Gene3D" id="3.40.50.1240">
    <property type="entry name" value="Phosphoglycerate mutase-like"/>
    <property type="match status" value="1"/>
</dbReference>
<dbReference type="Proteomes" id="UP000641514">
    <property type="component" value="Unassembled WGS sequence"/>
</dbReference>
<evidence type="ECO:0000313" key="7">
    <source>
        <dbReference type="EMBL" id="GGC52129.1"/>
    </source>
</evidence>
<evidence type="ECO:0000313" key="8">
    <source>
        <dbReference type="Proteomes" id="UP000641514"/>
    </source>
</evidence>
<dbReference type="InterPro" id="IPR000086">
    <property type="entry name" value="NUDIX_hydrolase_dom"/>
</dbReference>
<protein>
    <submittedName>
        <fullName evidence="7">Hydrolase MutT/NUDIX</fullName>
    </submittedName>
</protein>
<dbReference type="PANTHER" id="PTHR43222:SF9">
    <property type="entry name" value="8-OXO-(D)GTP PHOSPHATASE"/>
    <property type="match status" value="1"/>
</dbReference>
<evidence type="ECO:0000256" key="3">
    <source>
        <dbReference type="ARBA" id="ARBA00022801"/>
    </source>
</evidence>
<dbReference type="RefSeq" id="WP_372433603.1">
    <property type="nucleotide sequence ID" value="NZ_BMJH01000001.1"/>
</dbReference>
<dbReference type="InterPro" id="IPR020476">
    <property type="entry name" value="Nudix_hydrolase"/>
</dbReference>
<proteinExistence type="inferred from homology"/>
<dbReference type="InterPro" id="IPR020084">
    <property type="entry name" value="NUDIX_hydrolase_CS"/>
</dbReference>
<dbReference type="AlphaFoldDB" id="A0A916X8Z6"/>
<evidence type="ECO:0000259" key="6">
    <source>
        <dbReference type="PROSITE" id="PS51462"/>
    </source>
</evidence>
<keyword evidence="8" id="KW-1185">Reference proteome</keyword>
<dbReference type="PROSITE" id="PS51462">
    <property type="entry name" value="NUDIX"/>
    <property type="match status" value="1"/>
</dbReference>
<dbReference type="EMBL" id="BMJH01000001">
    <property type="protein sequence ID" value="GGC52129.1"/>
    <property type="molecule type" value="Genomic_DNA"/>
</dbReference>
<comment type="cofactor">
    <cofactor evidence="1">
        <name>Mg(2+)</name>
        <dbReference type="ChEBI" id="CHEBI:18420"/>
    </cofactor>
</comment>
<sequence length="311" mass="34524">MGSTKKKKHKSTSVLAAGAVLWRRTPKGVREIAVVHRPRYDDWSLPKGKLDSGETPVIAAAREIEEETGFVPKLGRHLIRVSYPLKDAKRKEVDYWAAEALGGEFVPNEECDELLWLTVEKAAKKVSYNLDRRVIKIYAKQPTDVTTLLFVRHAKAGRREDFFGDDTARPLIPEGRAQAEALLPHFLAFGATDVHSADRVRCTQTVAPLADELNRDIIVEPTLSEEAYIKDPEAAHKRLLEISRLPGTRVVCSQGKVIPHITEWLAQRSGITLPPSDNLKGSVWVLSLLDGRLLSADYLASPHSDTALSTA</sequence>
<organism evidence="7 8">
    <name type="scientific">Hoyosella rhizosphaerae</name>
    <dbReference type="NCBI Taxonomy" id="1755582"/>
    <lineage>
        <taxon>Bacteria</taxon>
        <taxon>Bacillati</taxon>
        <taxon>Actinomycetota</taxon>
        <taxon>Actinomycetes</taxon>
        <taxon>Mycobacteriales</taxon>
        <taxon>Hoyosellaceae</taxon>
        <taxon>Hoyosella</taxon>
    </lineage>
</organism>
<keyword evidence="3 5" id="KW-0378">Hydrolase</keyword>
<feature type="domain" description="Nudix hydrolase" evidence="6">
    <location>
        <begin position="12"/>
        <end position="139"/>
    </location>
</feature>
<dbReference type="PANTHER" id="PTHR43222">
    <property type="entry name" value="NUDIX HYDROLASE 23"/>
    <property type="match status" value="1"/>
</dbReference>
<comment type="similarity">
    <text evidence="2 5">Belongs to the Nudix hydrolase family.</text>
</comment>
<name>A0A916X8Z6_9ACTN</name>
<comment type="caution">
    <text evidence="7">The sequence shown here is derived from an EMBL/GenBank/DDBJ whole genome shotgun (WGS) entry which is preliminary data.</text>
</comment>
<reference evidence="7" key="1">
    <citation type="journal article" date="2014" name="Int. J. Syst. Evol. Microbiol.">
        <title>Complete genome sequence of Corynebacterium casei LMG S-19264T (=DSM 44701T), isolated from a smear-ripened cheese.</title>
        <authorList>
            <consortium name="US DOE Joint Genome Institute (JGI-PGF)"/>
            <person name="Walter F."/>
            <person name="Albersmeier A."/>
            <person name="Kalinowski J."/>
            <person name="Ruckert C."/>
        </authorList>
    </citation>
    <scope>NUCLEOTIDE SEQUENCE</scope>
    <source>
        <strain evidence="7">CGMCC 1.15478</strain>
    </source>
</reference>
<dbReference type="Gene3D" id="3.90.79.10">
    <property type="entry name" value="Nucleoside Triphosphate Pyrophosphohydrolase"/>
    <property type="match status" value="1"/>
</dbReference>
<dbReference type="SUPFAM" id="SSF55811">
    <property type="entry name" value="Nudix"/>
    <property type="match status" value="1"/>
</dbReference>
<dbReference type="InterPro" id="IPR029033">
    <property type="entry name" value="His_PPase_superfam"/>
</dbReference>
<dbReference type="PRINTS" id="PR00502">
    <property type="entry name" value="NUDIXFAMILY"/>
</dbReference>
<accession>A0A916X8Z6</accession>
<dbReference type="InterPro" id="IPR013078">
    <property type="entry name" value="His_Pase_superF_clade-1"/>
</dbReference>
<evidence type="ECO:0000256" key="2">
    <source>
        <dbReference type="ARBA" id="ARBA00005582"/>
    </source>
</evidence>
<dbReference type="CDD" id="cd03673">
    <property type="entry name" value="NUDIX_Ap6A_hydrolase"/>
    <property type="match status" value="1"/>
</dbReference>
<dbReference type="SMART" id="SM00855">
    <property type="entry name" value="PGAM"/>
    <property type="match status" value="1"/>
</dbReference>
<dbReference type="Pfam" id="PF00293">
    <property type="entry name" value="NUDIX"/>
    <property type="match status" value="1"/>
</dbReference>
<keyword evidence="4" id="KW-0460">Magnesium</keyword>
<evidence type="ECO:0000256" key="1">
    <source>
        <dbReference type="ARBA" id="ARBA00001946"/>
    </source>
</evidence>